<evidence type="ECO:0000256" key="3">
    <source>
        <dbReference type="ARBA" id="ARBA00022729"/>
    </source>
</evidence>
<dbReference type="GO" id="GO:1904680">
    <property type="term" value="F:peptide transmembrane transporter activity"/>
    <property type="evidence" value="ECO:0007669"/>
    <property type="project" value="TreeGrafter"/>
</dbReference>
<keyword evidence="3" id="KW-0732">Signal</keyword>
<keyword evidence="6" id="KW-1185">Reference proteome</keyword>
<accession>A0A7M1B3X4</accession>
<keyword evidence="2" id="KW-0813">Transport</keyword>
<dbReference type="PANTHER" id="PTHR30290:SF9">
    <property type="entry name" value="OLIGOPEPTIDE-BINDING PROTEIN APPA"/>
    <property type="match status" value="1"/>
</dbReference>
<dbReference type="AlphaFoldDB" id="A0A7M1B3X4"/>
<dbReference type="InterPro" id="IPR039424">
    <property type="entry name" value="SBP_5"/>
</dbReference>
<dbReference type="GO" id="GO:0043190">
    <property type="term" value="C:ATP-binding cassette (ABC) transporter complex"/>
    <property type="evidence" value="ECO:0007669"/>
    <property type="project" value="InterPro"/>
</dbReference>
<organism evidence="5 6">
    <name type="scientific">Sulfurimonas sediminis</name>
    <dbReference type="NCBI Taxonomy" id="2590020"/>
    <lineage>
        <taxon>Bacteria</taxon>
        <taxon>Pseudomonadati</taxon>
        <taxon>Campylobacterota</taxon>
        <taxon>Epsilonproteobacteria</taxon>
        <taxon>Campylobacterales</taxon>
        <taxon>Sulfurimonadaceae</taxon>
        <taxon>Sulfurimonas</taxon>
    </lineage>
</organism>
<dbReference type="Pfam" id="PF00496">
    <property type="entry name" value="SBP_bac_5"/>
    <property type="match status" value="1"/>
</dbReference>
<evidence type="ECO:0000256" key="1">
    <source>
        <dbReference type="ARBA" id="ARBA00005695"/>
    </source>
</evidence>
<dbReference type="RefSeq" id="WP_193150579.1">
    <property type="nucleotide sequence ID" value="NZ_CP041235.1"/>
</dbReference>
<proteinExistence type="inferred from homology"/>
<dbReference type="SUPFAM" id="SSF53850">
    <property type="entry name" value="Periplasmic binding protein-like II"/>
    <property type="match status" value="1"/>
</dbReference>
<dbReference type="Proteomes" id="UP000593719">
    <property type="component" value="Chromosome"/>
</dbReference>
<name>A0A7M1B3X4_9BACT</name>
<feature type="domain" description="Solute-binding protein family 5" evidence="4">
    <location>
        <begin position="65"/>
        <end position="422"/>
    </location>
</feature>
<dbReference type="CDD" id="cd08514">
    <property type="entry name" value="PBP2_AppA_like"/>
    <property type="match status" value="1"/>
</dbReference>
<dbReference type="KEGG" id="ssei:FJR45_10950"/>
<evidence type="ECO:0000256" key="2">
    <source>
        <dbReference type="ARBA" id="ARBA00022448"/>
    </source>
</evidence>
<sequence>MAKTFFFLFISLGFFLGTLNGATLHLATSSNPSRLNPVLATDSSSSEISSFIFNGLVKYDKDSKEIIGDLAEKFYFKDRQTLVFELKKNVLWHDGKKFTAKDVLFTYKTLFSDKIVSPYSSDFRFVKSVRIINDYKVEVRYTKPYFKALETWMMGILPEHILKNEKNLMNASFNTHPTGTGPYRLTRLEYSKNIELSAFDAYFEGRPKIDTVSFHVIGDAMTRFLMLKSGQLDIGSVEPFVYERQLTQKFFENFNIYEKITLSYTYLGFNLRKKKFQNPKVRRALSLAIDRQELIDILFLKHAKVCTGPFLPGTIAFNPDVKAPTQNIGEAKRLLKEAGYDADHPFTFEIATSNASSIRPYAAEILQYQLQKAGVIVKLRVMEWQAFLNMVVFPHKFDTVLLGWGLSPTPDPYMFWHSKSDKPGGFNLVGYHNSEIDAMIEKSQATIERKKLGRLWRKMFKIIADDNPYLFLYIPNAITAVNKKIKHIEPAQSGIWHNYIQWEKN</sequence>
<dbReference type="Gene3D" id="3.90.76.10">
    <property type="entry name" value="Dipeptide-binding Protein, Domain 1"/>
    <property type="match status" value="1"/>
</dbReference>
<dbReference type="GO" id="GO:0030288">
    <property type="term" value="C:outer membrane-bounded periplasmic space"/>
    <property type="evidence" value="ECO:0007669"/>
    <property type="project" value="UniProtKB-ARBA"/>
</dbReference>
<dbReference type="PANTHER" id="PTHR30290">
    <property type="entry name" value="PERIPLASMIC BINDING COMPONENT OF ABC TRANSPORTER"/>
    <property type="match status" value="1"/>
</dbReference>
<evidence type="ECO:0000313" key="6">
    <source>
        <dbReference type="Proteomes" id="UP000593719"/>
    </source>
</evidence>
<gene>
    <name evidence="5" type="ORF">FJR45_10950</name>
</gene>
<comment type="similarity">
    <text evidence="1">Belongs to the bacterial solute-binding protein 5 family.</text>
</comment>
<evidence type="ECO:0000259" key="4">
    <source>
        <dbReference type="Pfam" id="PF00496"/>
    </source>
</evidence>
<dbReference type="InterPro" id="IPR030678">
    <property type="entry name" value="Peptide/Ni-bd"/>
</dbReference>
<dbReference type="InterPro" id="IPR000914">
    <property type="entry name" value="SBP_5_dom"/>
</dbReference>
<reference evidence="5 6" key="1">
    <citation type="submission" date="2019-06" db="EMBL/GenBank/DDBJ databases">
        <title>Sulfurimonas gotlandica sp. nov., a chemoautotrophic and psychrotolerant epsilonproteobacterium isolated from a pelagic redoxcline, and an emended description of the genus Sulfurimonas.</title>
        <authorList>
            <person name="Wang S."/>
            <person name="Jiang L."/>
            <person name="Shao Z."/>
        </authorList>
    </citation>
    <scope>NUCLEOTIDE SEQUENCE [LARGE SCALE GENOMIC DNA]</scope>
    <source>
        <strain evidence="5 6">S2-6</strain>
    </source>
</reference>
<dbReference type="PIRSF" id="PIRSF002741">
    <property type="entry name" value="MppA"/>
    <property type="match status" value="1"/>
</dbReference>
<dbReference type="Gene3D" id="3.10.105.10">
    <property type="entry name" value="Dipeptide-binding Protein, Domain 3"/>
    <property type="match status" value="1"/>
</dbReference>
<evidence type="ECO:0000313" key="5">
    <source>
        <dbReference type="EMBL" id="QOP44437.1"/>
    </source>
</evidence>
<protein>
    <submittedName>
        <fullName evidence="5">Peptide ABC transporter substrate-binding protein</fullName>
    </submittedName>
</protein>
<dbReference type="EMBL" id="CP041235">
    <property type="protein sequence ID" value="QOP44437.1"/>
    <property type="molecule type" value="Genomic_DNA"/>
</dbReference>
<dbReference type="Gene3D" id="3.40.190.10">
    <property type="entry name" value="Periplasmic binding protein-like II"/>
    <property type="match status" value="1"/>
</dbReference>
<dbReference type="GO" id="GO:0015833">
    <property type="term" value="P:peptide transport"/>
    <property type="evidence" value="ECO:0007669"/>
    <property type="project" value="TreeGrafter"/>
</dbReference>